<protein>
    <recommendedName>
        <fullName evidence="2">Retrotransposon gag domain-containing protein</fullName>
    </recommendedName>
</protein>
<feature type="domain" description="Retrotransposon gag" evidence="2">
    <location>
        <begin position="10"/>
        <end position="101"/>
    </location>
</feature>
<accession>A0A484LBV5</accession>
<dbReference type="EMBL" id="OOIL02001262">
    <property type="protein sequence ID" value="VFQ73793.1"/>
    <property type="molecule type" value="Genomic_DNA"/>
</dbReference>
<evidence type="ECO:0000313" key="4">
    <source>
        <dbReference type="Proteomes" id="UP000595140"/>
    </source>
</evidence>
<keyword evidence="4" id="KW-1185">Reference proteome</keyword>
<feature type="region of interest" description="Disordered" evidence="1">
    <location>
        <begin position="140"/>
        <end position="173"/>
    </location>
</feature>
<dbReference type="InterPro" id="IPR005162">
    <property type="entry name" value="Retrotrans_gag_dom"/>
</dbReference>
<dbReference type="Pfam" id="PF03732">
    <property type="entry name" value="Retrotrans_gag"/>
    <property type="match status" value="1"/>
</dbReference>
<dbReference type="AlphaFoldDB" id="A0A484LBV5"/>
<evidence type="ECO:0000259" key="2">
    <source>
        <dbReference type="Pfam" id="PF03732"/>
    </source>
</evidence>
<dbReference type="Proteomes" id="UP000595140">
    <property type="component" value="Unassembled WGS sequence"/>
</dbReference>
<name>A0A484LBV5_9ASTE</name>
<evidence type="ECO:0000313" key="3">
    <source>
        <dbReference type="EMBL" id="VFQ73793.1"/>
    </source>
</evidence>
<reference evidence="3 4" key="1">
    <citation type="submission" date="2018-04" db="EMBL/GenBank/DDBJ databases">
        <authorList>
            <person name="Vogel A."/>
        </authorList>
    </citation>
    <scope>NUCLEOTIDE SEQUENCE [LARGE SCALE GENOMIC DNA]</scope>
</reference>
<sequence length="173" mass="19704">MLDRDRLQVAEELLTGTPRIGWEQTKRTLSKPKWSIFVRGFIHSHIPLLDCQLANDIFFNIKQGNGKVHEFEEALWRYSALVPDYATSENTLCGQFITGMNSNIRRLLGVIDIDKFKALVFAAEEIETILQGKQRKLGATIEKGKEQATTSKPSSRKRKSADGSKRRPQDKEN</sequence>
<evidence type="ECO:0000256" key="1">
    <source>
        <dbReference type="SAM" id="MobiDB-lite"/>
    </source>
</evidence>
<organism evidence="3 4">
    <name type="scientific">Cuscuta campestris</name>
    <dbReference type="NCBI Taxonomy" id="132261"/>
    <lineage>
        <taxon>Eukaryota</taxon>
        <taxon>Viridiplantae</taxon>
        <taxon>Streptophyta</taxon>
        <taxon>Embryophyta</taxon>
        <taxon>Tracheophyta</taxon>
        <taxon>Spermatophyta</taxon>
        <taxon>Magnoliopsida</taxon>
        <taxon>eudicotyledons</taxon>
        <taxon>Gunneridae</taxon>
        <taxon>Pentapetalae</taxon>
        <taxon>asterids</taxon>
        <taxon>lamiids</taxon>
        <taxon>Solanales</taxon>
        <taxon>Convolvulaceae</taxon>
        <taxon>Cuscuteae</taxon>
        <taxon>Cuscuta</taxon>
        <taxon>Cuscuta subgen. Grammica</taxon>
        <taxon>Cuscuta sect. Cleistogrammica</taxon>
    </lineage>
</organism>
<proteinExistence type="predicted"/>
<feature type="compositionally biased region" description="Basic and acidic residues" evidence="1">
    <location>
        <begin position="160"/>
        <end position="173"/>
    </location>
</feature>
<gene>
    <name evidence="3" type="ORF">CCAM_LOCUS15569</name>
</gene>